<keyword evidence="2" id="KW-1133">Transmembrane helix</keyword>
<keyword evidence="2" id="KW-0812">Transmembrane</keyword>
<reference evidence="3 4" key="1">
    <citation type="submission" date="2020-06" db="EMBL/GenBank/DDBJ databases">
        <authorList>
            <person name="Li R."/>
            <person name="Bekaert M."/>
        </authorList>
    </citation>
    <scope>NUCLEOTIDE SEQUENCE [LARGE SCALE GENOMIC DNA]</scope>
    <source>
        <strain evidence="4">wild</strain>
    </source>
</reference>
<accession>A0A6J8B785</accession>
<evidence type="ECO:0000256" key="2">
    <source>
        <dbReference type="SAM" id="Phobius"/>
    </source>
</evidence>
<evidence type="ECO:0000256" key="1">
    <source>
        <dbReference type="SAM" id="MobiDB-lite"/>
    </source>
</evidence>
<proteinExistence type="predicted"/>
<feature type="transmembrane region" description="Helical" evidence="2">
    <location>
        <begin position="356"/>
        <end position="379"/>
    </location>
</feature>
<feature type="region of interest" description="Disordered" evidence="1">
    <location>
        <begin position="502"/>
        <end position="525"/>
    </location>
</feature>
<dbReference type="EMBL" id="CACVKT020002747">
    <property type="protein sequence ID" value="CAC5379755.1"/>
    <property type="molecule type" value="Genomic_DNA"/>
</dbReference>
<evidence type="ECO:0000313" key="4">
    <source>
        <dbReference type="Proteomes" id="UP000507470"/>
    </source>
</evidence>
<keyword evidence="4" id="KW-1185">Reference proteome</keyword>
<feature type="compositionally biased region" description="Polar residues" evidence="1">
    <location>
        <begin position="503"/>
        <end position="521"/>
    </location>
</feature>
<protein>
    <recommendedName>
        <fullName evidence="5">C-type lectin domain-containing protein</fullName>
    </recommendedName>
</protein>
<dbReference type="OrthoDB" id="10255372at2759"/>
<sequence>MRKYVKLSLKSSLLIRKMELQDAYKRFDAHLSSTLYSWDRARSSHRLIGDGINDDISNIQLTLETNGSVVQGSTYGWIDAKAAYQPWMEFLGCFVINPSKIQKEVSVNASIQLLQCVNSCPSSSDIGLQQSKCVCLSTMSLASSDVSGAATRSFCNGDENAFCASDQAGVYQYALYSRSPAARSINNGIGDCLVMTVNRFSIPSVYFEPAPCGTYLNPHCFKMDTFTIYLVKTTWNGASQLCQTINAEMSSPNRIANSSRGTQQPGSYWLAQIRKVQYYLSKDFVPATENFCLAARVKPDGYLDILLRSCDQLLPALYYLNISPQLPGTTQNGTNRFATPTGGKDGPSRQPVSDGVLAVVVSVPCLVVVVAAVTSGFTYRWFHKKAQNMNGLNNLPREISYYESSGDFPTTTTTTEHEVSSGYEMTDIAYSEPIDCIDNEDRYNHIDHTRHREIKESLTSKYHVMVSNEDKMIVDGYHSINHFPKDCALNKDYDRMSTLKMEQPSSSLEGQTSSNVYNTVPSDEYNEDTYYDIDYIDSNESDQ</sequence>
<keyword evidence="2" id="KW-0472">Membrane</keyword>
<dbReference type="AlphaFoldDB" id="A0A6J8B785"/>
<evidence type="ECO:0008006" key="5">
    <source>
        <dbReference type="Google" id="ProtNLM"/>
    </source>
</evidence>
<dbReference type="Proteomes" id="UP000507470">
    <property type="component" value="Unassembled WGS sequence"/>
</dbReference>
<gene>
    <name evidence="3" type="ORF">MCOR_15781</name>
</gene>
<name>A0A6J8B785_MYTCO</name>
<organism evidence="3 4">
    <name type="scientific">Mytilus coruscus</name>
    <name type="common">Sea mussel</name>
    <dbReference type="NCBI Taxonomy" id="42192"/>
    <lineage>
        <taxon>Eukaryota</taxon>
        <taxon>Metazoa</taxon>
        <taxon>Spiralia</taxon>
        <taxon>Lophotrochozoa</taxon>
        <taxon>Mollusca</taxon>
        <taxon>Bivalvia</taxon>
        <taxon>Autobranchia</taxon>
        <taxon>Pteriomorphia</taxon>
        <taxon>Mytilida</taxon>
        <taxon>Mytiloidea</taxon>
        <taxon>Mytilidae</taxon>
        <taxon>Mytilinae</taxon>
        <taxon>Mytilus</taxon>
    </lineage>
</organism>
<evidence type="ECO:0000313" key="3">
    <source>
        <dbReference type="EMBL" id="CAC5379755.1"/>
    </source>
</evidence>
<feature type="region of interest" description="Disordered" evidence="1">
    <location>
        <begin position="330"/>
        <end position="350"/>
    </location>
</feature>